<reference evidence="6" key="2">
    <citation type="submission" date="2021-09" db="EMBL/GenBank/DDBJ databases">
        <authorList>
            <person name="Gilroy R."/>
        </authorList>
    </citation>
    <scope>NUCLEOTIDE SEQUENCE</scope>
    <source>
        <strain evidence="6">ChiGjej3B3-7470</strain>
    </source>
</reference>
<dbReference type="GO" id="GO:0006543">
    <property type="term" value="P:L-glutamine catabolic process"/>
    <property type="evidence" value="ECO:0007669"/>
    <property type="project" value="TreeGrafter"/>
</dbReference>
<comment type="similarity">
    <text evidence="1">Belongs to the glutaminase family.</text>
</comment>
<dbReference type="EC" id="3.5.1.2" evidence="3"/>
<evidence type="ECO:0000256" key="3">
    <source>
        <dbReference type="ARBA" id="ARBA00012918"/>
    </source>
</evidence>
<dbReference type="GO" id="GO:0006537">
    <property type="term" value="P:glutamate biosynthetic process"/>
    <property type="evidence" value="ECO:0007669"/>
    <property type="project" value="TreeGrafter"/>
</dbReference>
<dbReference type="GO" id="GO:0004359">
    <property type="term" value="F:glutaminase activity"/>
    <property type="evidence" value="ECO:0007669"/>
    <property type="project" value="UniProtKB-EC"/>
</dbReference>
<evidence type="ECO:0000256" key="4">
    <source>
        <dbReference type="ARBA" id="ARBA00022801"/>
    </source>
</evidence>
<dbReference type="AlphaFoldDB" id="A0A921EPJ9"/>
<protein>
    <recommendedName>
        <fullName evidence="3">glutaminase</fullName>
        <ecNumber evidence="3">3.5.1.2</ecNumber>
    </recommendedName>
</protein>
<accession>A0A921EPJ9</accession>
<evidence type="ECO:0000256" key="2">
    <source>
        <dbReference type="ARBA" id="ARBA00011881"/>
    </source>
</evidence>
<evidence type="ECO:0000256" key="1">
    <source>
        <dbReference type="ARBA" id="ARBA00011076"/>
    </source>
</evidence>
<keyword evidence="4" id="KW-0378">Hydrolase</keyword>
<dbReference type="EMBL" id="DYZF01000147">
    <property type="protein sequence ID" value="HJE51491.1"/>
    <property type="molecule type" value="Genomic_DNA"/>
</dbReference>
<evidence type="ECO:0000256" key="5">
    <source>
        <dbReference type="ARBA" id="ARBA00049534"/>
    </source>
</evidence>
<comment type="catalytic activity">
    <reaction evidence="5">
        <text>L-glutamine + H2O = L-glutamate + NH4(+)</text>
        <dbReference type="Rhea" id="RHEA:15889"/>
        <dbReference type="ChEBI" id="CHEBI:15377"/>
        <dbReference type="ChEBI" id="CHEBI:28938"/>
        <dbReference type="ChEBI" id="CHEBI:29985"/>
        <dbReference type="ChEBI" id="CHEBI:58359"/>
        <dbReference type="EC" id="3.5.1.2"/>
    </reaction>
</comment>
<comment type="caution">
    <text evidence="6">The sequence shown here is derived from an EMBL/GenBank/DDBJ whole genome shotgun (WGS) entry which is preliminary data.</text>
</comment>
<dbReference type="Proteomes" id="UP000712713">
    <property type="component" value="Unassembled WGS sequence"/>
</dbReference>
<dbReference type="Pfam" id="PF04960">
    <property type="entry name" value="Glutaminase"/>
    <property type="match status" value="1"/>
</dbReference>
<name>A0A921EPJ9_9ACTN</name>
<dbReference type="Gene3D" id="3.40.710.10">
    <property type="entry name" value="DD-peptidase/beta-lactamase superfamily"/>
    <property type="match status" value="1"/>
</dbReference>
<proteinExistence type="inferred from homology"/>
<organism evidence="6 7">
    <name type="scientific">Tessaracoccus flavescens</name>
    <dbReference type="NCBI Taxonomy" id="399497"/>
    <lineage>
        <taxon>Bacteria</taxon>
        <taxon>Bacillati</taxon>
        <taxon>Actinomycetota</taxon>
        <taxon>Actinomycetes</taxon>
        <taxon>Propionibacteriales</taxon>
        <taxon>Propionibacteriaceae</taxon>
        <taxon>Tessaracoccus</taxon>
    </lineage>
</organism>
<dbReference type="SUPFAM" id="SSF56601">
    <property type="entry name" value="beta-lactamase/transpeptidase-like"/>
    <property type="match status" value="1"/>
</dbReference>
<evidence type="ECO:0000313" key="6">
    <source>
        <dbReference type="EMBL" id="HJE51491.1"/>
    </source>
</evidence>
<dbReference type="InterPro" id="IPR015868">
    <property type="entry name" value="Glutaminase"/>
</dbReference>
<dbReference type="PANTHER" id="PTHR12544:SF29">
    <property type="entry name" value="GLUTAMINASE"/>
    <property type="match status" value="1"/>
</dbReference>
<feature type="non-terminal residue" evidence="6">
    <location>
        <position position="257"/>
    </location>
</feature>
<dbReference type="PANTHER" id="PTHR12544">
    <property type="entry name" value="GLUTAMINASE"/>
    <property type="match status" value="1"/>
</dbReference>
<dbReference type="InterPro" id="IPR012338">
    <property type="entry name" value="Beta-lactam/transpept-like"/>
</dbReference>
<gene>
    <name evidence="6" type="ORF">K8V15_05870</name>
</gene>
<evidence type="ECO:0000313" key="7">
    <source>
        <dbReference type="Proteomes" id="UP000712713"/>
    </source>
</evidence>
<comment type="subunit">
    <text evidence="2">Homotetramer.</text>
</comment>
<sequence>MTQHLHSHLEQLVGALMDDTRGAPIDSPPALAQVEPEQCAVAVVDVDGSVTSAGDDGAEFTIQSISKALAYAVALEELGFDEVHRFVDVEPSGEAYHVIEVEDSSGRPNNPMINAGALVVHSLIPGGDAGNRFEHLLSWFSRLAGRELSVDETVYESELALAHRNLAIAHLLRAENDLPDTPHDVVAGYTRQCAIRVTAVDLAVMGATLASGGRQPVTGERIFSPSVVRQTLSVMLTCGMYDDAGDWVSSVGVPAKS</sequence>
<reference evidence="6" key="1">
    <citation type="journal article" date="2021" name="PeerJ">
        <title>Extensive microbial diversity within the chicken gut microbiome revealed by metagenomics and culture.</title>
        <authorList>
            <person name="Gilroy R."/>
            <person name="Ravi A."/>
            <person name="Getino M."/>
            <person name="Pursley I."/>
            <person name="Horton D.L."/>
            <person name="Alikhan N.F."/>
            <person name="Baker D."/>
            <person name="Gharbi K."/>
            <person name="Hall N."/>
            <person name="Watson M."/>
            <person name="Adriaenssens E.M."/>
            <person name="Foster-Nyarko E."/>
            <person name="Jarju S."/>
            <person name="Secka A."/>
            <person name="Antonio M."/>
            <person name="Oren A."/>
            <person name="Chaudhuri R.R."/>
            <person name="La Ragione R."/>
            <person name="Hildebrand F."/>
            <person name="Pallen M.J."/>
        </authorList>
    </citation>
    <scope>NUCLEOTIDE SEQUENCE</scope>
    <source>
        <strain evidence="6">ChiGjej3B3-7470</strain>
    </source>
</reference>